<comment type="caution">
    <text evidence="1">The sequence shown here is derived from an EMBL/GenBank/DDBJ whole genome shotgun (WGS) entry which is preliminary data.</text>
</comment>
<gene>
    <name evidence="1" type="ORF">H6G06_22605</name>
</gene>
<proteinExistence type="predicted"/>
<protein>
    <submittedName>
        <fullName evidence="1">Carbonic anhydrase</fullName>
    </submittedName>
</protein>
<dbReference type="RefSeq" id="WP_190564309.1">
    <property type="nucleotide sequence ID" value="NZ_JACJQU010000019.1"/>
</dbReference>
<dbReference type="Proteomes" id="UP000662185">
    <property type="component" value="Unassembled WGS sequence"/>
</dbReference>
<dbReference type="Gene3D" id="3.40.1050.10">
    <property type="entry name" value="Carbonic anhydrase"/>
    <property type="match status" value="1"/>
</dbReference>
<dbReference type="InterPro" id="IPR006311">
    <property type="entry name" value="TAT_signal"/>
</dbReference>
<organism evidence="1 2">
    <name type="scientific">Anabaena sphaerica FACHB-251</name>
    <dbReference type="NCBI Taxonomy" id="2692883"/>
    <lineage>
        <taxon>Bacteria</taxon>
        <taxon>Bacillati</taxon>
        <taxon>Cyanobacteriota</taxon>
        <taxon>Cyanophyceae</taxon>
        <taxon>Nostocales</taxon>
        <taxon>Nostocaceae</taxon>
        <taxon>Anabaena</taxon>
    </lineage>
</organism>
<dbReference type="EMBL" id="JACJQU010000019">
    <property type="protein sequence ID" value="MBD2296192.1"/>
    <property type="molecule type" value="Genomic_DNA"/>
</dbReference>
<evidence type="ECO:0000313" key="2">
    <source>
        <dbReference type="Proteomes" id="UP000662185"/>
    </source>
</evidence>
<accession>A0A926WL92</accession>
<evidence type="ECO:0000313" key="1">
    <source>
        <dbReference type="EMBL" id="MBD2296192.1"/>
    </source>
</evidence>
<dbReference type="GO" id="GO:0004089">
    <property type="term" value="F:carbonate dehydratase activity"/>
    <property type="evidence" value="ECO:0007669"/>
    <property type="project" value="InterPro"/>
</dbReference>
<dbReference type="PROSITE" id="PS51318">
    <property type="entry name" value="TAT"/>
    <property type="match status" value="1"/>
</dbReference>
<reference evidence="2" key="1">
    <citation type="journal article" date="2020" name="ISME J.">
        <title>Comparative genomics reveals insights into cyanobacterial evolution and habitat adaptation.</title>
        <authorList>
            <person name="Chen M.Y."/>
            <person name="Teng W.K."/>
            <person name="Zhao L."/>
            <person name="Hu C.X."/>
            <person name="Zhou Y.K."/>
            <person name="Han B.P."/>
            <person name="Song L.R."/>
            <person name="Shu W.S."/>
        </authorList>
    </citation>
    <scope>NUCLEOTIDE SEQUENCE [LARGE SCALE GENOMIC DNA]</scope>
    <source>
        <strain evidence="2">FACHB-251</strain>
    </source>
</reference>
<name>A0A926WL92_9NOST</name>
<keyword evidence="2" id="KW-1185">Reference proteome</keyword>
<dbReference type="InterPro" id="IPR036874">
    <property type="entry name" value="Carbonic_anhydrase_sf"/>
</dbReference>
<dbReference type="AlphaFoldDB" id="A0A926WL92"/>
<dbReference type="InterPro" id="IPR046871">
    <property type="entry name" value="Pro_CA_2"/>
</dbReference>
<sequence>MKHNINLAKINQCLCCHSLASRRHFLQTLLPGAAAFTILQSAAPARAETHQTKALVLSCIDFRFLTAERYFLNRKNLWGEYDWTALAGASLAITGFPHPSDAEAFWDQLDISYRLHHIHKVIVIDHQDCGAYAMMIDSNLSKDPERELQVHTDYLSRAYWLIRNRYPDIEVELYLATLKKAEFQPILPIQITGDR</sequence>
<dbReference type="SUPFAM" id="SSF53056">
    <property type="entry name" value="beta-carbonic anhydrase, cab"/>
    <property type="match status" value="1"/>
</dbReference>
<dbReference type="GO" id="GO:0008270">
    <property type="term" value="F:zinc ion binding"/>
    <property type="evidence" value="ECO:0007669"/>
    <property type="project" value="InterPro"/>
</dbReference>
<dbReference type="Pfam" id="PF20393">
    <property type="entry name" value="Pro_CA_2"/>
    <property type="match status" value="1"/>
</dbReference>